<dbReference type="Gene3D" id="3.40.50.1110">
    <property type="entry name" value="SGNH hydrolase"/>
    <property type="match status" value="1"/>
</dbReference>
<evidence type="ECO:0000259" key="2">
    <source>
        <dbReference type="Pfam" id="PF13472"/>
    </source>
</evidence>
<dbReference type="SUPFAM" id="SSF52266">
    <property type="entry name" value="SGNH hydrolase"/>
    <property type="match status" value="1"/>
</dbReference>
<dbReference type="PANTHER" id="PTHR30383">
    <property type="entry name" value="THIOESTERASE 1/PROTEASE 1/LYSOPHOSPHOLIPASE L1"/>
    <property type="match status" value="1"/>
</dbReference>
<evidence type="ECO:0000313" key="4">
    <source>
        <dbReference type="Proteomes" id="UP001600424"/>
    </source>
</evidence>
<dbReference type="Proteomes" id="UP001600424">
    <property type="component" value="Unassembled WGS sequence"/>
</dbReference>
<feature type="domain" description="SGNH hydrolase-type esterase" evidence="2">
    <location>
        <begin position="110"/>
        <end position="282"/>
    </location>
</feature>
<keyword evidence="3" id="KW-0378">Hydrolase</keyword>
<dbReference type="Pfam" id="PF13472">
    <property type="entry name" value="Lipase_GDSL_2"/>
    <property type="match status" value="1"/>
</dbReference>
<organism evidence="3 4">
    <name type="scientific">Streptomyces wedmorensis</name>
    <dbReference type="NCBI Taxonomy" id="43759"/>
    <lineage>
        <taxon>Bacteria</taxon>
        <taxon>Bacillati</taxon>
        <taxon>Actinomycetota</taxon>
        <taxon>Actinomycetes</taxon>
        <taxon>Kitasatosporales</taxon>
        <taxon>Streptomycetaceae</taxon>
        <taxon>Streptomyces</taxon>
    </lineage>
</organism>
<sequence length="295" mass="32092">MTGNTTGDRTGSTIGNTIGDRTGDRTRPVATHLTEKLVRFQQPEKTLRYLGELPEARLADLFGLDAGAYRALLRDFDDQARATAAELAKDPDFAERTARLPFLPGQRIVALGESTTADRLSWFSILRHLLPDGVELVNLAVSGLTTSQALAQLPQLSFLRPDWVLCMLGANDAQRLGRRAGAPGTRLVSEAETIRNLLALRELGGQTGPDRWIWLTPSSMNQERADAYPHFRHAGIGWASEDIDDVAAFLLSRPEPTVDTRQATAGLQLDDGIHLTLDGQRAVAAAFVDALAETS</sequence>
<feature type="compositionally biased region" description="Polar residues" evidence="1">
    <location>
        <begin position="1"/>
        <end position="16"/>
    </location>
</feature>
<dbReference type="EMBL" id="JBHTRV010000010">
    <property type="protein sequence ID" value="MFE5981096.1"/>
    <property type="molecule type" value="Genomic_DNA"/>
</dbReference>
<proteinExistence type="predicted"/>
<evidence type="ECO:0000313" key="3">
    <source>
        <dbReference type="EMBL" id="MFE5981096.1"/>
    </source>
</evidence>
<dbReference type="InterPro" id="IPR013830">
    <property type="entry name" value="SGNH_hydro"/>
</dbReference>
<dbReference type="RefSeq" id="WP_386251777.1">
    <property type="nucleotide sequence ID" value="NZ_JBHTRV010000010.1"/>
</dbReference>
<name>A0ABW6ITY7_STRWE</name>
<protein>
    <submittedName>
        <fullName evidence="3">SGNH/GDSL hydrolase family protein</fullName>
    </submittedName>
</protein>
<evidence type="ECO:0000256" key="1">
    <source>
        <dbReference type="SAM" id="MobiDB-lite"/>
    </source>
</evidence>
<reference evidence="3 4" key="1">
    <citation type="submission" date="2024-09" db="EMBL/GenBank/DDBJ databases">
        <title>The Natural Products Discovery Center: Release of the First 8490 Sequenced Strains for Exploring Actinobacteria Biosynthetic Diversity.</title>
        <authorList>
            <person name="Kalkreuter E."/>
            <person name="Kautsar S.A."/>
            <person name="Yang D."/>
            <person name="Bader C.D."/>
            <person name="Teijaro C.N."/>
            <person name="Fluegel L."/>
            <person name="Davis C.M."/>
            <person name="Simpson J.R."/>
            <person name="Lauterbach L."/>
            <person name="Steele A.D."/>
            <person name="Gui C."/>
            <person name="Meng S."/>
            <person name="Li G."/>
            <person name="Viehrig K."/>
            <person name="Ye F."/>
            <person name="Su P."/>
            <person name="Kiefer A.F."/>
            <person name="Nichols A."/>
            <person name="Cepeda A.J."/>
            <person name="Yan W."/>
            <person name="Fan B."/>
            <person name="Jiang Y."/>
            <person name="Adhikari A."/>
            <person name="Zheng C.-J."/>
            <person name="Schuster L."/>
            <person name="Cowan T.M."/>
            <person name="Smanski M.J."/>
            <person name="Chevrette M.G."/>
            <person name="De Carvalho L.P.S."/>
            <person name="Shen B."/>
        </authorList>
    </citation>
    <scope>NUCLEOTIDE SEQUENCE [LARGE SCALE GENOMIC DNA]</scope>
    <source>
        <strain evidence="3 4">NPDC056472</strain>
    </source>
</reference>
<feature type="region of interest" description="Disordered" evidence="1">
    <location>
        <begin position="1"/>
        <end position="27"/>
    </location>
</feature>
<comment type="caution">
    <text evidence="3">The sequence shown here is derived from an EMBL/GenBank/DDBJ whole genome shotgun (WGS) entry which is preliminary data.</text>
</comment>
<gene>
    <name evidence="3" type="ORF">ACFQ63_15455</name>
</gene>
<dbReference type="CDD" id="cd00229">
    <property type="entry name" value="SGNH_hydrolase"/>
    <property type="match status" value="1"/>
</dbReference>
<dbReference type="InterPro" id="IPR051532">
    <property type="entry name" value="Ester_Hydrolysis_Enzymes"/>
</dbReference>
<keyword evidence="4" id="KW-1185">Reference proteome</keyword>
<accession>A0ABW6ITY7</accession>
<dbReference type="InterPro" id="IPR036514">
    <property type="entry name" value="SGNH_hydro_sf"/>
</dbReference>
<dbReference type="GO" id="GO:0016787">
    <property type="term" value="F:hydrolase activity"/>
    <property type="evidence" value="ECO:0007669"/>
    <property type="project" value="UniProtKB-KW"/>
</dbReference>